<keyword evidence="6" id="KW-0479">Metal-binding</keyword>
<comment type="catalytic activity">
    <reaction evidence="10">
        <text>7,8-dihydroneopterin 3'-triphosphate + H2O = 6-carboxy-5,6,7,8-tetrahydropterin + triphosphate + acetaldehyde + 2 H(+)</text>
        <dbReference type="Rhea" id="RHEA:27966"/>
        <dbReference type="ChEBI" id="CHEBI:15343"/>
        <dbReference type="ChEBI" id="CHEBI:15377"/>
        <dbReference type="ChEBI" id="CHEBI:15378"/>
        <dbReference type="ChEBI" id="CHEBI:18036"/>
        <dbReference type="ChEBI" id="CHEBI:58462"/>
        <dbReference type="ChEBI" id="CHEBI:61032"/>
        <dbReference type="EC" id="4.1.2.50"/>
    </reaction>
</comment>
<evidence type="ECO:0000256" key="9">
    <source>
        <dbReference type="ARBA" id="ARBA00031449"/>
    </source>
</evidence>
<dbReference type="AlphaFoldDB" id="A0A7V4U130"/>
<dbReference type="UniPathway" id="UPA00391"/>
<sequence length="141" mass="16754">MKNITISKKFEFSASHRYWRDEWCEEENRRYFGNSTGPYGHGHNYELHVTVLGNIDPKTGMIINLTELKKYVNDVLESFDHKFLNLDTPYFKDKQPTTENLALVLFDLIAKKLKTLQGIALYKLRLYEKRDLYVDVWQDKS</sequence>
<evidence type="ECO:0000256" key="10">
    <source>
        <dbReference type="ARBA" id="ARBA00048807"/>
    </source>
</evidence>
<comment type="similarity">
    <text evidence="3">Belongs to the PTPS family. QueD subfamily.</text>
</comment>
<evidence type="ECO:0000313" key="11">
    <source>
        <dbReference type="EMBL" id="HGY56046.1"/>
    </source>
</evidence>
<comment type="cofactor">
    <cofactor evidence="1">
        <name>Zn(2+)</name>
        <dbReference type="ChEBI" id="CHEBI:29105"/>
    </cofactor>
</comment>
<name>A0A7V4U130_CALAY</name>
<comment type="caution">
    <text evidence="11">The sequence shown here is derived from an EMBL/GenBank/DDBJ whole genome shotgun (WGS) entry which is preliminary data.</text>
</comment>
<dbReference type="InterPro" id="IPR007115">
    <property type="entry name" value="6-PTP_synth/QueD"/>
</dbReference>
<proteinExistence type="inferred from homology"/>
<keyword evidence="8" id="KW-0456">Lyase</keyword>
<evidence type="ECO:0000256" key="1">
    <source>
        <dbReference type="ARBA" id="ARBA00001947"/>
    </source>
</evidence>
<dbReference type="PANTHER" id="PTHR12589">
    <property type="entry name" value="PYRUVOYL TETRAHYDROBIOPTERIN SYNTHASE"/>
    <property type="match status" value="1"/>
</dbReference>
<evidence type="ECO:0000256" key="5">
    <source>
        <dbReference type="ARBA" id="ARBA00018141"/>
    </source>
</evidence>
<dbReference type="GO" id="GO:0070497">
    <property type="term" value="F:6-carboxytetrahydropterin synthase activity"/>
    <property type="evidence" value="ECO:0007669"/>
    <property type="project" value="UniProtKB-EC"/>
</dbReference>
<protein>
    <recommendedName>
        <fullName evidence="5">6-carboxy-5,6,7,8-tetrahydropterin synthase</fullName>
        <ecNumber evidence="4">4.1.2.50</ecNumber>
    </recommendedName>
    <alternativeName>
        <fullName evidence="9">Queuosine biosynthesis protein QueD</fullName>
    </alternativeName>
</protein>
<dbReference type="EC" id="4.1.2.50" evidence="4"/>
<dbReference type="FunFam" id="3.30.479.10:FF:000003">
    <property type="entry name" value="6-pyruvoyl tetrahydrobiopterin synthase"/>
    <property type="match status" value="1"/>
</dbReference>
<keyword evidence="7" id="KW-0862">Zinc</keyword>
<dbReference type="Pfam" id="PF01242">
    <property type="entry name" value="PTPS"/>
    <property type="match status" value="1"/>
</dbReference>
<dbReference type="Gene3D" id="3.30.479.10">
    <property type="entry name" value="6-pyruvoyl tetrahydropterin synthase/QueD"/>
    <property type="match status" value="1"/>
</dbReference>
<evidence type="ECO:0000256" key="7">
    <source>
        <dbReference type="ARBA" id="ARBA00022833"/>
    </source>
</evidence>
<evidence type="ECO:0000256" key="3">
    <source>
        <dbReference type="ARBA" id="ARBA00008900"/>
    </source>
</evidence>
<organism evidence="11">
    <name type="scientific">Caldithrix abyssi</name>
    <dbReference type="NCBI Taxonomy" id="187145"/>
    <lineage>
        <taxon>Bacteria</taxon>
        <taxon>Pseudomonadati</taxon>
        <taxon>Calditrichota</taxon>
        <taxon>Calditrichia</taxon>
        <taxon>Calditrichales</taxon>
        <taxon>Calditrichaceae</taxon>
        <taxon>Caldithrix</taxon>
    </lineage>
</organism>
<evidence type="ECO:0000256" key="2">
    <source>
        <dbReference type="ARBA" id="ARBA00005061"/>
    </source>
</evidence>
<dbReference type="GO" id="GO:0046872">
    <property type="term" value="F:metal ion binding"/>
    <property type="evidence" value="ECO:0007669"/>
    <property type="project" value="UniProtKB-KW"/>
</dbReference>
<accession>A0A7V4U130</accession>
<evidence type="ECO:0000256" key="6">
    <source>
        <dbReference type="ARBA" id="ARBA00022723"/>
    </source>
</evidence>
<reference evidence="11" key="1">
    <citation type="journal article" date="2020" name="mSystems">
        <title>Genome- and Community-Level Interaction Insights into Carbon Utilization and Element Cycling Functions of Hydrothermarchaeota in Hydrothermal Sediment.</title>
        <authorList>
            <person name="Zhou Z."/>
            <person name="Liu Y."/>
            <person name="Xu W."/>
            <person name="Pan J."/>
            <person name="Luo Z.H."/>
            <person name="Li M."/>
        </authorList>
    </citation>
    <scope>NUCLEOTIDE SEQUENCE [LARGE SCALE GENOMIC DNA]</scope>
    <source>
        <strain evidence="11">HyVt-577</strain>
    </source>
</reference>
<gene>
    <name evidence="11" type="ORF">ENK44_10105</name>
</gene>
<dbReference type="InterPro" id="IPR038418">
    <property type="entry name" value="6-PTP_synth/QueD_sf"/>
</dbReference>
<dbReference type="SUPFAM" id="SSF55620">
    <property type="entry name" value="Tetrahydrobiopterin biosynthesis enzymes-like"/>
    <property type="match status" value="1"/>
</dbReference>
<evidence type="ECO:0000256" key="8">
    <source>
        <dbReference type="ARBA" id="ARBA00023239"/>
    </source>
</evidence>
<comment type="pathway">
    <text evidence="2">Purine metabolism; 7-cyano-7-deazaguanine biosynthesis.</text>
</comment>
<dbReference type="EMBL" id="DRQG01000094">
    <property type="protein sequence ID" value="HGY56046.1"/>
    <property type="molecule type" value="Genomic_DNA"/>
</dbReference>
<evidence type="ECO:0000256" key="4">
    <source>
        <dbReference type="ARBA" id="ARBA00012982"/>
    </source>
</evidence>
<dbReference type="Proteomes" id="UP000885779">
    <property type="component" value="Unassembled WGS sequence"/>
</dbReference>
<dbReference type="PANTHER" id="PTHR12589:SF7">
    <property type="entry name" value="6-PYRUVOYL TETRAHYDROBIOPTERIN SYNTHASE"/>
    <property type="match status" value="1"/>
</dbReference>